<dbReference type="InterPro" id="IPR001173">
    <property type="entry name" value="Glyco_trans_2-like"/>
</dbReference>
<organism evidence="2 3">
    <name type="scientific">Acidithiobacillus ferrivorans SS3</name>
    <dbReference type="NCBI Taxonomy" id="743299"/>
    <lineage>
        <taxon>Bacteria</taxon>
        <taxon>Pseudomonadati</taxon>
        <taxon>Pseudomonadota</taxon>
        <taxon>Acidithiobacillia</taxon>
        <taxon>Acidithiobacillales</taxon>
        <taxon>Acidithiobacillaceae</taxon>
        <taxon>Acidithiobacillus</taxon>
    </lineage>
</organism>
<dbReference type="SUPFAM" id="SSF53448">
    <property type="entry name" value="Nucleotide-diphospho-sugar transferases"/>
    <property type="match status" value="1"/>
</dbReference>
<proteinExistence type="predicted"/>
<keyword evidence="2" id="KW-0808">Transferase</keyword>
<dbReference type="PANTHER" id="PTHR22916:SF3">
    <property type="entry name" value="UDP-GLCNAC:BETAGAL BETA-1,3-N-ACETYLGLUCOSAMINYLTRANSFERASE-LIKE PROTEIN 1"/>
    <property type="match status" value="1"/>
</dbReference>
<evidence type="ECO:0000313" key="3">
    <source>
        <dbReference type="Proteomes" id="UP000009220"/>
    </source>
</evidence>
<evidence type="ECO:0000259" key="1">
    <source>
        <dbReference type="Pfam" id="PF00535"/>
    </source>
</evidence>
<dbReference type="AlphaFoldDB" id="G0JP99"/>
<dbReference type="GO" id="GO:0016758">
    <property type="term" value="F:hexosyltransferase activity"/>
    <property type="evidence" value="ECO:0007669"/>
    <property type="project" value="UniProtKB-ARBA"/>
</dbReference>
<dbReference type="Proteomes" id="UP000009220">
    <property type="component" value="Chromosome"/>
</dbReference>
<gene>
    <name evidence="2" type="ORF">Acife_1171</name>
</gene>
<feature type="domain" description="Glycosyltransferase 2-like" evidence="1">
    <location>
        <begin position="17"/>
        <end position="122"/>
    </location>
</feature>
<dbReference type="KEGG" id="afi:Acife_1171"/>
<accession>G0JP99</accession>
<sequence>MIADRENLDITEPPKVTIAIPTYNRSAFLTEALDSALAQTFQNIEVIVSDNASTDNTLQLLGNYNYDRLIVIQQETNLGMMGNWNSCLNKASGELFLLLSDDDFLEPTAIEKMANIFRYGMPDFDSSKIGMVYCKSRIVDGEGALIGYGKHGAEVESASLFVKQFFRCNRTVNPCGVMMRTSDIQSLGGYDGLQYPLAADANAWMAIAIKRGNVACIDEVLTNYRVHTSNVTSEVGIGEWITDNSNLAKMSIGKFLDQGDHRSAKSIERLIHKFNAKAISGLIQLSVEGKTKKGDAIKDYIINAKYFFGLQGLFIIAKGVIKIYLPKSITRKIQKLLSLLG</sequence>
<dbReference type="EMBL" id="CP002985">
    <property type="protein sequence ID" value="AEM47330.1"/>
    <property type="molecule type" value="Genomic_DNA"/>
</dbReference>
<dbReference type="PANTHER" id="PTHR22916">
    <property type="entry name" value="GLYCOSYLTRANSFERASE"/>
    <property type="match status" value="1"/>
</dbReference>
<name>G0JP99_9PROT</name>
<dbReference type="HOGENOM" id="CLU_025996_11_0_6"/>
<dbReference type="InterPro" id="IPR029044">
    <property type="entry name" value="Nucleotide-diphossugar_trans"/>
</dbReference>
<evidence type="ECO:0000313" key="2">
    <source>
        <dbReference type="EMBL" id="AEM47330.1"/>
    </source>
</evidence>
<dbReference type="RefSeq" id="WP_014028587.1">
    <property type="nucleotide sequence ID" value="NC_015942.1"/>
</dbReference>
<dbReference type="Gene3D" id="3.90.550.10">
    <property type="entry name" value="Spore Coat Polysaccharide Biosynthesis Protein SpsA, Chain A"/>
    <property type="match status" value="1"/>
</dbReference>
<dbReference type="STRING" id="743299.Acife_1171"/>
<reference evidence="2 3" key="1">
    <citation type="journal article" date="2011" name="J. Bacteriol.">
        <title>Draft genome of the psychrotolerant acidophile Acidithiobacillus ferrivorans SS3.</title>
        <authorList>
            <person name="Liljeqvist M."/>
            <person name="Valdes J."/>
            <person name="Holmes D.S."/>
            <person name="Dopson M."/>
        </authorList>
    </citation>
    <scope>NUCLEOTIDE SEQUENCE [LARGE SCALE GENOMIC DNA]</scope>
    <source>
        <strain evidence="2 3">SS3</strain>
    </source>
</reference>
<protein>
    <submittedName>
        <fullName evidence="2">Glycosyl transferase family 2</fullName>
    </submittedName>
</protein>
<dbReference type="Pfam" id="PF00535">
    <property type="entry name" value="Glycos_transf_2"/>
    <property type="match status" value="1"/>
</dbReference>
<dbReference type="eggNOG" id="COG1216">
    <property type="taxonomic scope" value="Bacteria"/>
</dbReference>